<proteinExistence type="predicted"/>
<dbReference type="EMBL" id="CAIX01000223">
    <property type="protein sequence ID" value="CCI10349.1"/>
    <property type="molecule type" value="Genomic_DNA"/>
</dbReference>
<name>A0A024FUL9_9STRA</name>
<evidence type="ECO:0000313" key="2">
    <source>
        <dbReference type="EMBL" id="CCI10349.1"/>
    </source>
</evidence>
<evidence type="ECO:0000313" key="3">
    <source>
        <dbReference type="Proteomes" id="UP000053237"/>
    </source>
</evidence>
<comment type="caution">
    <text evidence="2">The sequence shown here is derived from an EMBL/GenBank/DDBJ whole genome shotgun (WGS) entry which is preliminary data.</text>
</comment>
<dbReference type="Proteomes" id="UP000053237">
    <property type="component" value="Unassembled WGS sequence"/>
</dbReference>
<keyword evidence="3" id="KW-1185">Reference proteome</keyword>
<gene>
    <name evidence="1" type="ORF">BN9_095090</name>
    <name evidence="2" type="ORF">BN9_095250</name>
</gene>
<dbReference type="AlphaFoldDB" id="A0A024FUL9"/>
<dbReference type="EMBL" id="CAIX01000223">
    <property type="protein sequence ID" value="CCI10333.1"/>
    <property type="molecule type" value="Genomic_DNA"/>
</dbReference>
<evidence type="ECO:0000313" key="1">
    <source>
        <dbReference type="EMBL" id="CCI10333.1"/>
    </source>
</evidence>
<dbReference type="InParanoid" id="A0A024FUL9"/>
<accession>A0A024FUL9</accession>
<sequence>MAVETARVHNEKSETSGLVMEFYQNDTKDPILALKQCWPPKEVSVRYDDNIKSRSDPDVLIQMDVTVSGGSDDLYTPENALARTYLYDPNEGEKKMT</sequence>
<reference evidence="2 3" key="1">
    <citation type="submission" date="2012-05" db="EMBL/GenBank/DDBJ databases">
        <title>Recombination and specialization in a pathogen metapopulation.</title>
        <authorList>
            <person name="Gardiner A."/>
            <person name="Kemen E."/>
            <person name="Schultz-Larsen T."/>
            <person name="MacLean D."/>
            <person name="Van Oosterhout C."/>
            <person name="Jones J.D.G."/>
        </authorList>
    </citation>
    <scope>NUCLEOTIDE SEQUENCE [LARGE SCALE GENOMIC DNA]</scope>
    <source>
        <strain evidence="2 3">Ac Nc2</strain>
    </source>
</reference>
<protein>
    <submittedName>
        <fullName evidence="2">Uncharacterized protein</fullName>
    </submittedName>
</protein>
<organism evidence="2 3">
    <name type="scientific">Albugo candida</name>
    <dbReference type="NCBI Taxonomy" id="65357"/>
    <lineage>
        <taxon>Eukaryota</taxon>
        <taxon>Sar</taxon>
        <taxon>Stramenopiles</taxon>
        <taxon>Oomycota</taxon>
        <taxon>Peronosporomycetes</taxon>
        <taxon>Albuginales</taxon>
        <taxon>Albuginaceae</taxon>
        <taxon>Albugo</taxon>
    </lineage>
</organism>